<evidence type="ECO:0000259" key="1">
    <source>
        <dbReference type="PROSITE" id="PS51186"/>
    </source>
</evidence>
<dbReference type="GO" id="GO:0016747">
    <property type="term" value="F:acyltransferase activity, transferring groups other than amino-acyl groups"/>
    <property type="evidence" value="ECO:0007669"/>
    <property type="project" value="InterPro"/>
</dbReference>
<organism evidence="2 3">
    <name type="scientific">Agrococcus baldri</name>
    <dbReference type="NCBI Taxonomy" id="153730"/>
    <lineage>
        <taxon>Bacteria</taxon>
        <taxon>Bacillati</taxon>
        <taxon>Actinomycetota</taxon>
        <taxon>Actinomycetes</taxon>
        <taxon>Micrococcales</taxon>
        <taxon>Microbacteriaceae</taxon>
        <taxon>Agrococcus</taxon>
    </lineage>
</organism>
<dbReference type="CDD" id="cd04301">
    <property type="entry name" value="NAT_SF"/>
    <property type="match status" value="1"/>
</dbReference>
<keyword evidence="3" id="KW-1185">Reference proteome</keyword>
<dbReference type="RefSeq" id="WP_146797523.1">
    <property type="nucleotide sequence ID" value="NZ_BJUU01000034.1"/>
</dbReference>
<dbReference type="Proteomes" id="UP000321749">
    <property type="component" value="Unassembled WGS sequence"/>
</dbReference>
<comment type="caution">
    <text evidence="2">The sequence shown here is derived from an EMBL/GenBank/DDBJ whole genome shotgun (WGS) entry which is preliminary data.</text>
</comment>
<dbReference type="Gene3D" id="3.40.630.30">
    <property type="match status" value="1"/>
</dbReference>
<sequence length="243" mass="26022">MHSQTVAEHWLRHLPADATPSATGALRITVDDELSHERRLSVLQPVDGVGVVALTAAVADELGLVDGGEIDRPALEAALAGAALRLHGADHLFFFPARAHEPLLQEPVPPHIRRLTEADAEAFAAFEGEASESDLDDAYVELDHWLVFGAFVGDELACAASMYPWAGSTLADLGVLTLPRFRGRGIARQTVRAMSAHALGLGYEPQYRCQLDNLASVALAQSAGLTRLGSWDVVAEHDAEHAE</sequence>
<dbReference type="PROSITE" id="PS51186">
    <property type="entry name" value="GNAT"/>
    <property type="match status" value="1"/>
</dbReference>
<dbReference type="EMBL" id="BJUU01000034">
    <property type="protein sequence ID" value="GEK81617.1"/>
    <property type="molecule type" value="Genomic_DNA"/>
</dbReference>
<protein>
    <submittedName>
        <fullName evidence="2">Acetyltransferase</fullName>
    </submittedName>
</protein>
<feature type="domain" description="N-acetyltransferase" evidence="1">
    <location>
        <begin position="110"/>
        <end position="243"/>
    </location>
</feature>
<gene>
    <name evidence="2" type="ORF">ABA31_29680</name>
</gene>
<dbReference type="Pfam" id="PF00583">
    <property type="entry name" value="Acetyltransf_1"/>
    <property type="match status" value="1"/>
</dbReference>
<evidence type="ECO:0000313" key="2">
    <source>
        <dbReference type="EMBL" id="GEK81617.1"/>
    </source>
</evidence>
<dbReference type="SUPFAM" id="SSF55729">
    <property type="entry name" value="Acyl-CoA N-acyltransferases (Nat)"/>
    <property type="match status" value="1"/>
</dbReference>
<evidence type="ECO:0000313" key="3">
    <source>
        <dbReference type="Proteomes" id="UP000321749"/>
    </source>
</evidence>
<name>A0AA87UYU2_9MICO</name>
<dbReference type="InterPro" id="IPR016181">
    <property type="entry name" value="Acyl_CoA_acyltransferase"/>
</dbReference>
<reference evidence="2 3" key="1">
    <citation type="submission" date="2019-07" db="EMBL/GenBank/DDBJ databases">
        <title>Whole genome shotgun sequence of Agrococcus baldri NBRC 103055.</title>
        <authorList>
            <person name="Hosoyama A."/>
            <person name="Uohara A."/>
            <person name="Ohji S."/>
            <person name="Ichikawa N."/>
        </authorList>
    </citation>
    <scope>NUCLEOTIDE SEQUENCE [LARGE SCALE GENOMIC DNA]</scope>
    <source>
        <strain evidence="2 3">NBRC 103055</strain>
    </source>
</reference>
<dbReference type="InterPro" id="IPR000182">
    <property type="entry name" value="GNAT_dom"/>
</dbReference>
<accession>A0AA87UYU2</accession>
<dbReference type="AlphaFoldDB" id="A0AA87UYU2"/>
<proteinExistence type="predicted"/>